<comment type="cofactor">
    <cofactor evidence="3">
        <name>K(+)</name>
        <dbReference type="ChEBI" id="CHEBI:29103"/>
    </cofactor>
</comment>
<reference evidence="23" key="1">
    <citation type="journal article" date="2015" name="Nature">
        <title>Complex archaea that bridge the gap between prokaryotes and eukaryotes.</title>
        <authorList>
            <person name="Spang A."/>
            <person name="Saw J.H."/>
            <person name="Jorgensen S.L."/>
            <person name="Zaremba-Niedzwiedzka K."/>
            <person name="Martijn J."/>
            <person name="Lind A.E."/>
            <person name="van Eijk R."/>
            <person name="Schleper C."/>
            <person name="Guy L."/>
            <person name="Ettema T.J."/>
        </authorList>
    </citation>
    <scope>NUCLEOTIDE SEQUENCE</scope>
</reference>
<dbReference type="PROSITE" id="PS51385">
    <property type="entry name" value="YJEF_N"/>
    <property type="match status" value="1"/>
</dbReference>
<comment type="catalytic activity">
    <reaction evidence="1">
        <text>(6R)-NADHX = (6S)-NADHX</text>
        <dbReference type="Rhea" id="RHEA:32215"/>
        <dbReference type="ChEBI" id="CHEBI:64074"/>
        <dbReference type="ChEBI" id="CHEBI:64075"/>
        <dbReference type="EC" id="5.1.99.6"/>
    </reaction>
</comment>
<keyword evidence="9" id="KW-0547">Nucleotide-binding</keyword>
<dbReference type="InterPro" id="IPR004443">
    <property type="entry name" value="YjeF_N_dom"/>
</dbReference>
<dbReference type="EC" id="4.2.1.136" evidence="7"/>
<evidence type="ECO:0000256" key="19">
    <source>
        <dbReference type="ARBA" id="ARBA00048238"/>
    </source>
</evidence>
<comment type="similarity">
    <text evidence="5">In the C-terminal section; belongs to the NnrD/CARKD family.</text>
</comment>
<keyword evidence="11" id="KW-0521">NADP</keyword>
<dbReference type="Pfam" id="PF01256">
    <property type="entry name" value="Carb_kinase"/>
    <property type="match status" value="1"/>
</dbReference>
<dbReference type="CDD" id="cd01171">
    <property type="entry name" value="YXKO-related"/>
    <property type="match status" value="1"/>
</dbReference>
<dbReference type="InterPro" id="IPR030677">
    <property type="entry name" value="Nnr"/>
</dbReference>
<evidence type="ECO:0000256" key="13">
    <source>
        <dbReference type="ARBA" id="ARBA00023027"/>
    </source>
</evidence>
<comment type="catalytic activity">
    <reaction evidence="20">
        <text>(6S)-NADPHX + ADP = AMP + phosphate + NADPH + H(+)</text>
        <dbReference type="Rhea" id="RHEA:32235"/>
        <dbReference type="ChEBI" id="CHEBI:15378"/>
        <dbReference type="ChEBI" id="CHEBI:43474"/>
        <dbReference type="ChEBI" id="CHEBI:57783"/>
        <dbReference type="ChEBI" id="CHEBI:64076"/>
        <dbReference type="ChEBI" id="CHEBI:456215"/>
        <dbReference type="ChEBI" id="CHEBI:456216"/>
        <dbReference type="EC" id="4.2.1.136"/>
    </reaction>
</comment>
<dbReference type="PANTHER" id="PTHR12592:SF0">
    <property type="entry name" value="ATP-DEPENDENT (S)-NAD(P)H-HYDRATE DEHYDRATASE"/>
    <property type="match status" value="1"/>
</dbReference>
<dbReference type="Gene3D" id="3.40.1190.20">
    <property type="match status" value="1"/>
</dbReference>
<accession>A0A0F9NGY9</accession>
<keyword evidence="10" id="KW-0067">ATP-binding</keyword>
<evidence type="ECO:0000256" key="8">
    <source>
        <dbReference type="ARBA" id="ARBA00022723"/>
    </source>
</evidence>
<evidence type="ECO:0000256" key="20">
    <source>
        <dbReference type="ARBA" id="ARBA00049209"/>
    </source>
</evidence>
<evidence type="ECO:0000256" key="3">
    <source>
        <dbReference type="ARBA" id="ARBA00001958"/>
    </source>
</evidence>
<keyword evidence="12" id="KW-0630">Potassium</keyword>
<dbReference type="SUPFAM" id="SSF64153">
    <property type="entry name" value="YjeF N-terminal domain-like"/>
    <property type="match status" value="1"/>
</dbReference>
<proteinExistence type="inferred from homology"/>
<dbReference type="EMBL" id="LAZR01004161">
    <property type="protein sequence ID" value="KKN11202.1"/>
    <property type="molecule type" value="Genomic_DNA"/>
</dbReference>
<evidence type="ECO:0000256" key="11">
    <source>
        <dbReference type="ARBA" id="ARBA00022857"/>
    </source>
</evidence>
<dbReference type="InterPro" id="IPR036652">
    <property type="entry name" value="YjeF_N_dom_sf"/>
</dbReference>
<feature type="domain" description="YjeF N-terminal" evidence="22">
    <location>
        <begin position="14"/>
        <end position="236"/>
    </location>
</feature>
<dbReference type="EC" id="5.1.99.6" evidence="6"/>
<comment type="function">
    <text evidence="17">Bifunctional enzyme that catalyzes the epimerization of the S- and R-forms of NAD(P)HX and the dehydration of the S-form of NAD(P)HX at the expense of ADP, which is converted to AMP. This allows the repair of both epimers of NAD(P)HX, a damaged form of NAD(P)H that is a result of enzymatic or heat-dependent hydration.</text>
</comment>
<evidence type="ECO:0000256" key="4">
    <source>
        <dbReference type="ARBA" id="ARBA00006001"/>
    </source>
</evidence>
<evidence type="ECO:0000313" key="23">
    <source>
        <dbReference type="EMBL" id="KKN11202.1"/>
    </source>
</evidence>
<evidence type="ECO:0000256" key="9">
    <source>
        <dbReference type="ARBA" id="ARBA00022741"/>
    </source>
</evidence>
<keyword evidence="13" id="KW-0520">NAD</keyword>
<dbReference type="PIRSF" id="PIRSF017184">
    <property type="entry name" value="Nnr"/>
    <property type="match status" value="1"/>
</dbReference>
<evidence type="ECO:0000256" key="5">
    <source>
        <dbReference type="ARBA" id="ARBA00009524"/>
    </source>
</evidence>
<evidence type="ECO:0000256" key="16">
    <source>
        <dbReference type="ARBA" id="ARBA00023268"/>
    </source>
</evidence>
<comment type="similarity">
    <text evidence="4">In the N-terminal section; belongs to the NnrE/AIBP family.</text>
</comment>
<dbReference type="GO" id="GO:0005524">
    <property type="term" value="F:ATP binding"/>
    <property type="evidence" value="ECO:0007669"/>
    <property type="project" value="UniProtKB-KW"/>
</dbReference>
<dbReference type="GO" id="GO:0052856">
    <property type="term" value="F:NAD(P)HX epimerase activity"/>
    <property type="evidence" value="ECO:0007669"/>
    <property type="project" value="UniProtKB-EC"/>
</dbReference>
<dbReference type="GO" id="GO:0110051">
    <property type="term" value="P:metabolite repair"/>
    <property type="evidence" value="ECO:0007669"/>
    <property type="project" value="TreeGrafter"/>
</dbReference>
<dbReference type="GO" id="GO:0052855">
    <property type="term" value="F:ADP-dependent NAD(P)H-hydrate dehydratase activity"/>
    <property type="evidence" value="ECO:0007669"/>
    <property type="project" value="UniProtKB-EC"/>
</dbReference>
<comment type="caution">
    <text evidence="23">The sequence shown here is derived from an EMBL/GenBank/DDBJ whole genome shotgun (WGS) entry which is preliminary data.</text>
</comment>
<comment type="catalytic activity">
    <reaction evidence="19">
        <text>(6S)-NADHX + ADP = AMP + phosphate + NADH + H(+)</text>
        <dbReference type="Rhea" id="RHEA:32223"/>
        <dbReference type="ChEBI" id="CHEBI:15378"/>
        <dbReference type="ChEBI" id="CHEBI:43474"/>
        <dbReference type="ChEBI" id="CHEBI:57945"/>
        <dbReference type="ChEBI" id="CHEBI:64074"/>
        <dbReference type="ChEBI" id="CHEBI:456215"/>
        <dbReference type="ChEBI" id="CHEBI:456216"/>
        <dbReference type="EC" id="4.2.1.136"/>
    </reaction>
</comment>
<dbReference type="AlphaFoldDB" id="A0A0F9NGY9"/>
<name>A0A0F9NGY9_9ZZZZ</name>
<dbReference type="NCBIfam" id="TIGR00196">
    <property type="entry name" value="yjeF_cterm"/>
    <property type="match status" value="1"/>
</dbReference>
<dbReference type="HAMAP" id="MF_01965">
    <property type="entry name" value="NADHX_dehydratase"/>
    <property type="match status" value="1"/>
</dbReference>
<dbReference type="SUPFAM" id="SSF53613">
    <property type="entry name" value="Ribokinase-like"/>
    <property type="match status" value="1"/>
</dbReference>
<keyword evidence="8" id="KW-0479">Metal-binding</keyword>
<dbReference type="PROSITE" id="PS01049">
    <property type="entry name" value="YJEF_C_1"/>
    <property type="match status" value="1"/>
</dbReference>
<evidence type="ECO:0000256" key="1">
    <source>
        <dbReference type="ARBA" id="ARBA00000013"/>
    </source>
</evidence>
<evidence type="ECO:0000256" key="18">
    <source>
        <dbReference type="ARBA" id="ARBA00032624"/>
    </source>
</evidence>
<evidence type="ECO:0000259" key="21">
    <source>
        <dbReference type="PROSITE" id="PS51383"/>
    </source>
</evidence>
<evidence type="ECO:0000256" key="2">
    <source>
        <dbReference type="ARBA" id="ARBA00000909"/>
    </source>
</evidence>
<dbReference type="Gene3D" id="3.40.50.10260">
    <property type="entry name" value="YjeF N-terminal domain"/>
    <property type="match status" value="1"/>
</dbReference>
<keyword evidence="15" id="KW-0456">Lyase</keyword>
<evidence type="ECO:0000256" key="14">
    <source>
        <dbReference type="ARBA" id="ARBA00023235"/>
    </source>
</evidence>
<feature type="domain" description="YjeF C-terminal" evidence="21">
    <location>
        <begin position="239"/>
        <end position="520"/>
    </location>
</feature>
<evidence type="ECO:0000256" key="15">
    <source>
        <dbReference type="ARBA" id="ARBA00023239"/>
    </source>
</evidence>
<keyword evidence="14" id="KW-0413">Isomerase</keyword>
<sequence>MTGNSSKKISSKEMAILDNNSEWLGIPKSHLMECAGYSLATEITSRGYSEKNSKVAIFCGLGNNGGDGFVVARHLSSYGIKVLVVLLGQPENIRTKEAQLNWRIIYENLDYSIQVKIVRDSTELETIKSHIRDDKNYCLIVDGLLGTGIKGKIREPISSAIDLINKIKEEEGTRFEIISIDVPSGLDPNTGKVSDKAVKADIVVSFHRVKKGMKANSKYIKEIIEKYIGIPPEAHIFVGRGDLIPTLKLRKKNVHKGQFGRILVIGGSKNYSGAPAYSSLTAIKFGIDLVITYTPQIIGDNIKNYSPNLIVRTNPGDWLNLKAFNEISELIEWSNSVLIGPGLGKEKQTEELLVKILEKLKQEKKPFILDADALKLVKNNLGLLKGLPVILTPHEGELELMTGIKLPPFNDIDQRGNIIFDLAKKLGVVLLIKGPYDYISNGKLMKINKTGCPEMSIGGTGDVLAGLCACFMATNNNPFESACSAVFLNGLLGEYCKNYVRKRFTALDMIKNINNAIQNVITL</sequence>
<dbReference type="HAMAP" id="MF_01966">
    <property type="entry name" value="NADHX_epimerase"/>
    <property type="match status" value="1"/>
</dbReference>
<dbReference type="Pfam" id="PF03853">
    <property type="entry name" value="YjeF_N"/>
    <property type="match status" value="1"/>
</dbReference>
<evidence type="ECO:0000256" key="7">
    <source>
        <dbReference type="ARBA" id="ARBA00013129"/>
    </source>
</evidence>
<dbReference type="PANTHER" id="PTHR12592">
    <property type="entry name" value="ATP-DEPENDENT (S)-NAD(P)H-HYDRATE DEHYDRATASE FAMILY MEMBER"/>
    <property type="match status" value="1"/>
</dbReference>
<comment type="catalytic activity">
    <reaction evidence="2">
        <text>(6R)-NADPHX = (6S)-NADPHX</text>
        <dbReference type="Rhea" id="RHEA:32227"/>
        <dbReference type="ChEBI" id="CHEBI:64076"/>
        <dbReference type="ChEBI" id="CHEBI:64077"/>
        <dbReference type="EC" id="5.1.99.6"/>
    </reaction>
</comment>
<dbReference type="InterPro" id="IPR000631">
    <property type="entry name" value="CARKD"/>
</dbReference>
<gene>
    <name evidence="23" type="ORF">LCGC14_1028850</name>
</gene>
<dbReference type="GO" id="GO:0046872">
    <property type="term" value="F:metal ion binding"/>
    <property type="evidence" value="ECO:0007669"/>
    <property type="project" value="UniProtKB-KW"/>
</dbReference>
<evidence type="ECO:0000259" key="22">
    <source>
        <dbReference type="PROSITE" id="PS51385"/>
    </source>
</evidence>
<organism evidence="23">
    <name type="scientific">marine sediment metagenome</name>
    <dbReference type="NCBI Taxonomy" id="412755"/>
    <lineage>
        <taxon>unclassified sequences</taxon>
        <taxon>metagenomes</taxon>
        <taxon>ecological metagenomes</taxon>
    </lineage>
</organism>
<evidence type="ECO:0000256" key="17">
    <source>
        <dbReference type="ARBA" id="ARBA00025153"/>
    </source>
</evidence>
<keyword evidence="16" id="KW-0511">Multifunctional enzyme</keyword>
<dbReference type="InterPro" id="IPR017953">
    <property type="entry name" value="Carbohydrate_kinase_pred_CS"/>
</dbReference>
<evidence type="ECO:0000256" key="12">
    <source>
        <dbReference type="ARBA" id="ARBA00022958"/>
    </source>
</evidence>
<dbReference type="PROSITE" id="PS51383">
    <property type="entry name" value="YJEF_C_3"/>
    <property type="match status" value="1"/>
</dbReference>
<dbReference type="NCBIfam" id="TIGR00197">
    <property type="entry name" value="yjeF_nterm"/>
    <property type="match status" value="1"/>
</dbReference>
<evidence type="ECO:0000256" key="6">
    <source>
        <dbReference type="ARBA" id="ARBA00012228"/>
    </source>
</evidence>
<protein>
    <recommendedName>
        <fullName evidence="18">Nicotinamide nucleotide repair protein</fullName>
        <ecNumber evidence="7">4.2.1.136</ecNumber>
        <ecNumber evidence="6">5.1.99.6</ecNumber>
    </recommendedName>
</protein>
<dbReference type="InterPro" id="IPR029056">
    <property type="entry name" value="Ribokinase-like"/>
</dbReference>
<evidence type="ECO:0000256" key="10">
    <source>
        <dbReference type="ARBA" id="ARBA00022840"/>
    </source>
</evidence>